<sequence length="260" mass="29681">MPFRLTNASGVFMDLMNQVCKLYLDKFNIVFIDDILIYSKSKEDQEVHLRKVVNDNRIYVDLIKIKVVKNWKAPKSPSEIQSFLGLTGKANVVADALSRKERVKPRRVRAMSMTIQSGVKHKILKAQSEASKKRMADANLQVPLNEIKIDNNFRFVEEPVEIMDYEVKKLKCSKISIVKIVAVFGGLEVVLLRIIDDELFDRLRNDDAVSLCCLGILQLVLLGVEGKRRIPNWMLRLENDRVGNLPAARLTPDETEARSD</sequence>
<dbReference type="PANTHER" id="PTHR24559">
    <property type="entry name" value="TRANSPOSON TY3-I GAG-POL POLYPROTEIN"/>
    <property type="match status" value="1"/>
</dbReference>
<proteinExistence type="predicted"/>
<evidence type="ECO:0008006" key="2">
    <source>
        <dbReference type="Google" id="ProtNLM"/>
    </source>
</evidence>
<protein>
    <recommendedName>
        <fullName evidence="2">Reverse transcriptase domain-containing protein</fullName>
    </recommendedName>
</protein>
<dbReference type="AlphaFoldDB" id="A0A699I1I7"/>
<dbReference type="InterPro" id="IPR043502">
    <property type="entry name" value="DNA/RNA_pol_sf"/>
</dbReference>
<dbReference type="InterPro" id="IPR053134">
    <property type="entry name" value="RNA-dir_DNA_polymerase"/>
</dbReference>
<name>A0A699I1I7_TANCI</name>
<organism evidence="1">
    <name type="scientific">Tanacetum cinerariifolium</name>
    <name type="common">Dalmatian daisy</name>
    <name type="synonym">Chrysanthemum cinerariifolium</name>
    <dbReference type="NCBI Taxonomy" id="118510"/>
    <lineage>
        <taxon>Eukaryota</taxon>
        <taxon>Viridiplantae</taxon>
        <taxon>Streptophyta</taxon>
        <taxon>Embryophyta</taxon>
        <taxon>Tracheophyta</taxon>
        <taxon>Spermatophyta</taxon>
        <taxon>Magnoliopsida</taxon>
        <taxon>eudicotyledons</taxon>
        <taxon>Gunneridae</taxon>
        <taxon>Pentapetalae</taxon>
        <taxon>asterids</taxon>
        <taxon>campanulids</taxon>
        <taxon>Asterales</taxon>
        <taxon>Asteraceae</taxon>
        <taxon>Asteroideae</taxon>
        <taxon>Anthemideae</taxon>
        <taxon>Anthemidinae</taxon>
        <taxon>Tanacetum</taxon>
    </lineage>
</organism>
<accession>A0A699I1I7</accession>
<gene>
    <name evidence="1" type="ORF">Tci_480903</name>
</gene>
<dbReference type="EMBL" id="BKCJ010239680">
    <property type="protein sequence ID" value="GEZ08930.1"/>
    <property type="molecule type" value="Genomic_DNA"/>
</dbReference>
<reference evidence="1" key="1">
    <citation type="journal article" date="2019" name="Sci. Rep.">
        <title>Draft genome of Tanacetum cinerariifolium, the natural source of mosquito coil.</title>
        <authorList>
            <person name="Yamashiro T."/>
            <person name="Shiraishi A."/>
            <person name="Satake H."/>
            <person name="Nakayama K."/>
        </authorList>
    </citation>
    <scope>NUCLEOTIDE SEQUENCE</scope>
</reference>
<comment type="caution">
    <text evidence="1">The sequence shown here is derived from an EMBL/GenBank/DDBJ whole genome shotgun (WGS) entry which is preliminary data.</text>
</comment>
<dbReference type="InterPro" id="IPR043128">
    <property type="entry name" value="Rev_trsase/Diguanyl_cyclase"/>
</dbReference>
<evidence type="ECO:0000313" key="1">
    <source>
        <dbReference type="EMBL" id="GEZ08930.1"/>
    </source>
</evidence>
<dbReference type="SUPFAM" id="SSF56672">
    <property type="entry name" value="DNA/RNA polymerases"/>
    <property type="match status" value="1"/>
</dbReference>
<dbReference type="PANTHER" id="PTHR24559:SF427">
    <property type="entry name" value="RNA-DIRECTED DNA POLYMERASE"/>
    <property type="match status" value="1"/>
</dbReference>
<dbReference type="Gene3D" id="3.30.70.270">
    <property type="match status" value="1"/>
</dbReference>